<proteinExistence type="predicted"/>
<gene>
    <name evidence="1" type="ORF">MNBD_BACTEROID06-848</name>
</gene>
<organism evidence="1">
    <name type="scientific">hydrothermal vent metagenome</name>
    <dbReference type="NCBI Taxonomy" id="652676"/>
    <lineage>
        <taxon>unclassified sequences</taxon>
        <taxon>metagenomes</taxon>
        <taxon>ecological metagenomes</taxon>
    </lineage>
</organism>
<name>A0A3B0UF14_9ZZZZ</name>
<accession>A0A3B0UF14</accession>
<dbReference type="AlphaFoldDB" id="A0A3B0UF14"/>
<dbReference type="EMBL" id="UOES01000595">
    <property type="protein sequence ID" value="VAW29575.1"/>
    <property type="molecule type" value="Genomic_DNA"/>
</dbReference>
<protein>
    <submittedName>
        <fullName evidence="1">Uncharacterized protein</fullName>
    </submittedName>
</protein>
<reference evidence="1" key="1">
    <citation type="submission" date="2018-06" db="EMBL/GenBank/DDBJ databases">
        <authorList>
            <person name="Zhirakovskaya E."/>
        </authorList>
    </citation>
    <scope>NUCLEOTIDE SEQUENCE</scope>
</reference>
<evidence type="ECO:0000313" key="1">
    <source>
        <dbReference type="EMBL" id="VAW29575.1"/>
    </source>
</evidence>
<sequence length="108" mass="12529">MPQLKKADNLIKVVEMTNKDVGLSLSPTVILAEDDLLKELTRAIDYLIDKDFEKLMHILYRIDVSEQKVKQAFGLEQDVAVQIAKLIIEREQQKVITREQYSSNKREI</sequence>